<organism evidence="2 4">
    <name type="scientific">Escherichia coli</name>
    <dbReference type="NCBI Taxonomy" id="562"/>
    <lineage>
        <taxon>Bacteria</taxon>
        <taxon>Pseudomonadati</taxon>
        <taxon>Pseudomonadota</taxon>
        <taxon>Gammaproteobacteria</taxon>
        <taxon>Enterobacterales</taxon>
        <taxon>Enterobacteriaceae</taxon>
        <taxon>Escherichia</taxon>
    </lineage>
</organism>
<evidence type="ECO:0000313" key="1">
    <source>
        <dbReference type="EMBL" id="AXO08680.1"/>
    </source>
</evidence>
<dbReference type="Proteomes" id="UP000256244">
    <property type="component" value="Chromosome"/>
</dbReference>
<evidence type="ECO:0000313" key="4">
    <source>
        <dbReference type="Proteomes" id="UP000309937"/>
    </source>
</evidence>
<gene>
    <name evidence="2" type="ORF">C9Z68_14905</name>
    <name evidence="1" type="ORF">DS732_21315</name>
</gene>
<reference evidence="1 3" key="1">
    <citation type="submission" date="2018-08" db="EMBL/GenBank/DDBJ databases">
        <title>Complete genome sequencing and genomic characterization of five Escherichia coli strains co-producing MCR-1 and ESBLs from different origins in China.</title>
        <authorList>
            <person name="Bai L."/>
        </authorList>
    </citation>
    <scope>NUCLEOTIDE SEQUENCE [LARGE SCALE GENOMIC DNA]</scope>
    <source>
        <strain evidence="1">Cq9</strain>
        <strain evidence="3">cq9</strain>
    </source>
</reference>
<dbReference type="EMBL" id="RRGJ01000020">
    <property type="protein sequence ID" value="TJQ13037.1"/>
    <property type="molecule type" value="Genomic_DNA"/>
</dbReference>
<proteinExistence type="predicted"/>
<evidence type="ECO:0000313" key="2">
    <source>
        <dbReference type="EMBL" id="TJQ13037.1"/>
    </source>
</evidence>
<dbReference type="Proteomes" id="UP000309937">
    <property type="component" value="Unassembled WGS sequence"/>
</dbReference>
<dbReference type="RefSeq" id="WP_001421990.1">
    <property type="nucleotide sequence ID" value="NZ_BKCC01000304.1"/>
</dbReference>
<dbReference type="AlphaFoldDB" id="A0A2A6Q5I7"/>
<name>A0A2A6Q5I7_ECOLX</name>
<dbReference type="EMBL" id="CP031546">
    <property type="protein sequence ID" value="AXO08680.1"/>
    <property type="molecule type" value="Genomic_DNA"/>
</dbReference>
<evidence type="ECO:0000313" key="3">
    <source>
        <dbReference type="Proteomes" id="UP000256244"/>
    </source>
</evidence>
<protein>
    <submittedName>
        <fullName evidence="2">Uncharacterized protein</fullName>
    </submittedName>
</protein>
<reference evidence="2 4" key="2">
    <citation type="submission" date="2018-12" db="EMBL/GenBank/DDBJ databases">
        <title>Food and Water Safety Consortium.</title>
        <authorList>
            <person name="Tyson S."/>
            <person name="Peterson C.-L."/>
            <person name="Olson A."/>
            <person name="Tyler S."/>
            <person name="Cabral J."/>
            <person name="Lynch T."/>
            <person name="Knox N."/>
            <person name="Van Domselaar G."/>
            <person name="Graham M."/>
        </authorList>
    </citation>
    <scope>NUCLEOTIDE SEQUENCE [LARGE SCALE GENOMIC DNA]</scope>
    <source>
        <strain evidence="2 4">FWSEC0118</strain>
    </source>
</reference>
<accession>A0A2A6Q5I7</accession>
<sequence length="66" mass="7377">MDNQQATMTITLSAPDDFTGRILVYLDKGKVKSQCRLKSNEIVGSPEFFSELCIRAEIKPELLTGK</sequence>